<keyword evidence="3" id="KW-1185">Reference proteome</keyword>
<dbReference type="Pfam" id="PF12006">
    <property type="entry name" value="DUF3500"/>
    <property type="match status" value="1"/>
</dbReference>
<sequence>MRRSLTLTLLAAVAAAGCSSTDEAASTPEEPVSSSAAAVTTIKALDNAGTGPGGANSAVVATAVIDMLAMLGAGQRAEVVHDITDDRGRQTWSDHAAAQVPREGIAYDELSGVQRAAVMVVLDAALSDDGYGQVTATMPADAHLAVYGTPSATEPFVIQLGGSHLARNLTYHGDQVSMTPSLTGTDSIGAKAAQQVYNALSDQEKIAAQLSSGVSDDLVKGPGQDDTDYPAAEGLLVSELSDAVQSKVTALIAAHTGDLDKAAGDKLLAAYRSEYAETRVAWTDSYLRVDGPRVWIEVLGDVSIFRDKANDYGSS</sequence>
<dbReference type="PROSITE" id="PS51257">
    <property type="entry name" value="PROKAR_LIPOPROTEIN"/>
    <property type="match status" value="1"/>
</dbReference>
<comment type="caution">
    <text evidence="2">The sequence shown here is derived from an EMBL/GenBank/DDBJ whole genome shotgun (WGS) entry which is preliminary data.</text>
</comment>
<keyword evidence="1" id="KW-0732">Signal</keyword>
<feature type="chain" id="PRO_5016370868" evidence="1">
    <location>
        <begin position="25"/>
        <end position="315"/>
    </location>
</feature>
<gene>
    <name evidence="2" type="ORF">B0I29_115110</name>
</gene>
<evidence type="ECO:0000256" key="1">
    <source>
        <dbReference type="SAM" id="SignalP"/>
    </source>
</evidence>
<evidence type="ECO:0000313" key="2">
    <source>
        <dbReference type="EMBL" id="RAK31304.1"/>
    </source>
</evidence>
<dbReference type="PANTHER" id="PTHR37489:SF1">
    <property type="entry name" value="DUF3500 DOMAIN-CONTAINING PROTEIN"/>
    <property type="match status" value="1"/>
</dbReference>
<organism evidence="2 3">
    <name type="scientific">Actinoplanes lutulentus</name>
    <dbReference type="NCBI Taxonomy" id="1287878"/>
    <lineage>
        <taxon>Bacteria</taxon>
        <taxon>Bacillati</taxon>
        <taxon>Actinomycetota</taxon>
        <taxon>Actinomycetes</taxon>
        <taxon>Micromonosporales</taxon>
        <taxon>Micromonosporaceae</taxon>
        <taxon>Actinoplanes</taxon>
    </lineage>
</organism>
<protein>
    <submittedName>
        <fullName evidence="2">Uncharacterized protein DUF3500</fullName>
    </submittedName>
</protein>
<proteinExistence type="predicted"/>
<accession>A0A327Z6D4</accession>
<dbReference type="EMBL" id="QLMJ01000015">
    <property type="protein sequence ID" value="RAK31304.1"/>
    <property type="molecule type" value="Genomic_DNA"/>
</dbReference>
<dbReference type="PANTHER" id="PTHR37489">
    <property type="entry name" value="DUF3500 DOMAIN-CONTAINING PROTEIN"/>
    <property type="match status" value="1"/>
</dbReference>
<name>A0A327Z6D4_9ACTN</name>
<reference evidence="2 3" key="1">
    <citation type="submission" date="2018-06" db="EMBL/GenBank/DDBJ databases">
        <title>Genomic Encyclopedia of Type Strains, Phase III (KMG-III): the genomes of soil and plant-associated and newly described type strains.</title>
        <authorList>
            <person name="Whitman W."/>
        </authorList>
    </citation>
    <scope>NUCLEOTIDE SEQUENCE [LARGE SCALE GENOMIC DNA]</scope>
    <source>
        <strain evidence="2 3">CGMCC 4.7090</strain>
    </source>
</reference>
<feature type="signal peptide" evidence="1">
    <location>
        <begin position="1"/>
        <end position="24"/>
    </location>
</feature>
<dbReference type="AlphaFoldDB" id="A0A327Z6D4"/>
<dbReference type="Proteomes" id="UP000249341">
    <property type="component" value="Unassembled WGS sequence"/>
</dbReference>
<dbReference type="RefSeq" id="WP_181558013.1">
    <property type="nucleotide sequence ID" value="NZ_JACHWI010000010.1"/>
</dbReference>
<evidence type="ECO:0000313" key="3">
    <source>
        <dbReference type="Proteomes" id="UP000249341"/>
    </source>
</evidence>
<dbReference type="InterPro" id="IPR021889">
    <property type="entry name" value="DUF3500"/>
</dbReference>